<evidence type="ECO:0000259" key="4">
    <source>
        <dbReference type="PROSITE" id="PS50949"/>
    </source>
</evidence>
<sequence length="228" mass="25186">MQSHRPNLSTDIAAELREWIFDGRLPAGGRINEVRLAASLGVSRTPLREALAGLTREGALLAVPRKGLSVRELTAAEARDIYPIRSYLDPEALRLSGLPPADGIARLVSLHEELASATDVRRAIELDDEWHRVLWADCPNPVLVELIEQFMLRTHRYELAAMRERRVLRKSSGSKAAIVDALRNADLPQACQLLRQSLERGVIPVLEWLEQRNADAGSPAGDPLGSEA</sequence>
<dbReference type="InterPro" id="IPR036388">
    <property type="entry name" value="WH-like_DNA-bd_sf"/>
</dbReference>
<dbReference type="Gene3D" id="1.20.120.530">
    <property type="entry name" value="GntR ligand-binding domain-like"/>
    <property type="match status" value="1"/>
</dbReference>
<keyword evidence="1" id="KW-0805">Transcription regulation</keyword>
<dbReference type="InterPro" id="IPR011711">
    <property type="entry name" value="GntR_C"/>
</dbReference>
<dbReference type="EMBL" id="JAGQHR010000251">
    <property type="protein sequence ID" value="MCA9727864.1"/>
    <property type="molecule type" value="Genomic_DNA"/>
</dbReference>
<accession>A0A956LYD3</accession>
<dbReference type="PROSITE" id="PS50949">
    <property type="entry name" value="HTH_GNTR"/>
    <property type="match status" value="1"/>
</dbReference>
<dbReference type="SUPFAM" id="SSF46785">
    <property type="entry name" value="Winged helix' DNA-binding domain"/>
    <property type="match status" value="1"/>
</dbReference>
<dbReference type="GO" id="GO:0003677">
    <property type="term" value="F:DNA binding"/>
    <property type="evidence" value="ECO:0007669"/>
    <property type="project" value="UniProtKB-KW"/>
</dbReference>
<name>A0A956LYD3_UNCEI</name>
<evidence type="ECO:0000313" key="6">
    <source>
        <dbReference type="Proteomes" id="UP000697710"/>
    </source>
</evidence>
<evidence type="ECO:0000256" key="2">
    <source>
        <dbReference type="ARBA" id="ARBA00023125"/>
    </source>
</evidence>
<keyword evidence="2" id="KW-0238">DNA-binding</keyword>
<feature type="domain" description="HTH gntR-type" evidence="4">
    <location>
        <begin position="6"/>
        <end position="73"/>
    </location>
</feature>
<evidence type="ECO:0000313" key="5">
    <source>
        <dbReference type="EMBL" id="MCA9727864.1"/>
    </source>
</evidence>
<evidence type="ECO:0000256" key="3">
    <source>
        <dbReference type="ARBA" id="ARBA00023163"/>
    </source>
</evidence>
<dbReference type="Gene3D" id="1.10.10.10">
    <property type="entry name" value="Winged helix-like DNA-binding domain superfamily/Winged helix DNA-binding domain"/>
    <property type="match status" value="1"/>
</dbReference>
<protein>
    <submittedName>
        <fullName evidence="5">GntR family transcriptional regulator</fullName>
    </submittedName>
</protein>
<dbReference type="Pfam" id="PF07729">
    <property type="entry name" value="FCD"/>
    <property type="match status" value="1"/>
</dbReference>
<dbReference type="PANTHER" id="PTHR43537:SF49">
    <property type="entry name" value="TRANSCRIPTIONAL REGULATORY PROTEIN"/>
    <property type="match status" value="1"/>
</dbReference>
<reference evidence="5" key="2">
    <citation type="journal article" date="2021" name="Microbiome">
        <title>Successional dynamics and alternative stable states in a saline activated sludge microbial community over 9 years.</title>
        <authorList>
            <person name="Wang Y."/>
            <person name="Ye J."/>
            <person name="Ju F."/>
            <person name="Liu L."/>
            <person name="Boyd J.A."/>
            <person name="Deng Y."/>
            <person name="Parks D.H."/>
            <person name="Jiang X."/>
            <person name="Yin X."/>
            <person name="Woodcroft B.J."/>
            <person name="Tyson G.W."/>
            <person name="Hugenholtz P."/>
            <person name="Polz M.F."/>
            <person name="Zhang T."/>
        </authorList>
    </citation>
    <scope>NUCLEOTIDE SEQUENCE</scope>
    <source>
        <strain evidence="5">HKST-UBA01</strain>
    </source>
</reference>
<dbReference type="SMART" id="SM00895">
    <property type="entry name" value="FCD"/>
    <property type="match status" value="1"/>
</dbReference>
<reference evidence="5" key="1">
    <citation type="submission" date="2020-04" db="EMBL/GenBank/DDBJ databases">
        <authorList>
            <person name="Zhang T."/>
        </authorList>
    </citation>
    <scope>NUCLEOTIDE SEQUENCE</scope>
    <source>
        <strain evidence="5">HKST-UBA01</strain>
    </source>
</reference>
<dbReference type="CDD" id="cd07377">
    <property type="entry name" value="WHTH_GntR"/>
    <property type="match status" value="1"/>
</dbReference>
<dbReference type="SMART" id="SM00345">
    <property type="entry name" value="HTH_GNTR"/>
    <property type="match status" value="1"/>
</dbReference>
<dbReference type="PANTHER" id="PTHR43537">
    <property type="entry name" value="TRANSCRIPTIONAL REGULATOR, GNTR FAMILY"/>
    <property type="match status" value="1"/>
</dbReference>
<dbReference type="Pfam" id="PF00392">
    <property type="entry name" value="GntR"/>
    <property type="match status" value="1"/>
</dbReference>
<dbReference type="InterPro" id="IPR000524">
    <property type="entry name" value="Tscrpt_reg_HTH_GntR"/>
</dbReference>
<organism evidence="5 6">
    <name type="scientific">Eiseniibacteriota bacterium</name>
    <dbReference type="NCBI Taxonomy" id="2212470"/>
    <lineage>
        <taxon>Bacteria</taxon>
        <taxon>Candidatus Eiseniibacteriota</taxon>
    </lineage>
</organism>
<proteinExistence type="predicted"/>
<dbReference type="Proteomes" id="UP000697710">
    <property type="component" value="Unassembled WGS sequence"/>
</dbReference>
<keyword evidence="3" id="KW-0804">Transcription</keyword>
<comment type="caution">
    <text evidence="5">The sequence shown here is derived from an EMBL/GenBank/DDBJ whole genome shotgun (WGS) entry which is preliminary data.</text>
</comment>
<evidence type="ECO:0000256" key="1">
    <source>
        <dbReference type="ARBA" id="ARBA00023015"/>
    </source>
</evidence>
<dbReference type="SUPFAM" id="SSF48008">
    <property type="entry name" value="GntR ligand-binding domain-like"/>
    <property type="match status" value="1"/>
</dbReference>
<dbReference type="InterPro" id="IPR036390">
    <property type="entry name" value="WH_DNA-bd_sf"/>
</dbReference>
<dbReference type="GO" id="GO:0003700">
    <property type="term" value="F:DNA-binding transcription factor activity"/>
    <property type="evidence" value="ECO:0007669"/>
    <property type="project" value="InterPro"/>
</dbReference>
<dbReference type="AlphaFoldDB" id="A0A956LYD3"/>
<gene>
    <name evidence="5" type="ORF">KC729_09295</name>
</gene>
<dbReference type="InterPro" id="IPR008920">
    <property type="entry name" value="TF_FadR/GntR_C"/>
</dbReference>